<dbReference type="Proteomes" id="UP001596550">
    <property type="component" value="Unassembled WGS sequence"/>
</dbReference>
<keyword evidence="2" id="KW-1185">Reference proteome</keyword>
<accession>A0ABW2LYA2</accession>
<evidence type="ECO:0000313" key="2">
    <source>
        <dbReference type="Proteomes" id="UP001596550"/>
    </source>
</evidence>
<name>A0ABW2LYA2_9FLAO</name>
<reference evidence="2" key="1">
    <citation type="journal article" date="2019" name="Int. J. Syst. Evol. Microbiol.">
        <title>The Global Catalogue of Microorganisms (GCM) 10K type strain sequencing project: providing services to taxonomists for standard genome sequencing and annotation.</title>
        <authorList>
            <consortium name="The Broad Institute Genomics Platform"/>
            <consortium name="The Broad Institute Genome Sequencing Center for Infectious Disease"/>
            <person name="Wu L."/>
            <person name="Ma J."/>
        </authorList>
    </citation>
    <scope>NUCLEOTIDE SEQUENCE [LARGE SCALE GENOMIC DNA]</scope>
    <source>
        <strain evidence="2">CCUG 54781</strain>
    </source>
</reference>
<dbReference type="RefSeq" id="WP_378178604.1">
    <property type="nucleotide sequence ID" value="NZ_JBHTCR010000004.1"/>
</dbReference>
<organism evidence="1 2">
    <name type="scientific">Chryseobacterium zhengzhouense</name>
    <dbReference type="NCBI Taxonomy" id="1636086"/>
    <lineage>
        <taxon>Bacteria</taxon>
        <taxon>Pseudomonadati</taxon>
        <taxon>Bacteroidota</taxon>
        <taxon>Flavobacteriia</taxon>
        <taxon>Flavobacteriales</taxon>
        <taxon>Weeksellaceae</taxon>
        <taxon>Chryseobacterium group</taxon>
        <taxon>Chryseobacterium</taxon>
    </lineage>
</organism>
<protein>
    <submittedName>
        <fullName evidence="1">Uncharacterized protein</fullName>
    </submittedName>
</protein>
<evidence type="ECO:0000313" key="1">
    <source>
        <dbReference type="EMBL" id="MFC7347313.1"/>
    </source>
</evidence>
<proteinExistence type="predicted"/>
<sequence length="171" mass="19351">MEDKIKEYLLAKLPFINVGFTGIFLDNITGKLISYHGEEIGISDKNGSFFYLRENGDEDYRLNNSNAPKTIDTAQNYKLVLYGANNDSFAVKNCVLNALWNYKLKTTFPITVVSSSTNLGKIIYSEYPKLKEAERLDILKKLEFGCLLSFDLKITGRITVNDCECKICTTC</sequence>
<dbReference type="EMBL" id="JBHTCR010000004">
    <property type="protein sequence ID" value="MFC7347313.1"/>
    <property type="molecule type" value="Genomic_DNA"/>
</dbReference>
<gene>
    <name evidence="1" type="ORF">ACFQO9_11350</name>
</gene>
<comment type="caution">
    <text evidence="1">The sequence shown here is derived from an EMBL/GenBank/DDBJ whole genome shotgun (WGS) entry which is preliminary data.</text>
</comment>